<evidence type="ECO:0000259" key="3">
    <source>
        <dbReference type="PROSITE" id="PS51123"/>
    </source>
</evidence>
<evidence type="ECO:0000313" key="5">
    <source>
        <dbReference type="Proteomes" id="UP000586067"/>
    </source>
</evidence>
<keyword evidence="1" id="KW-0472">Membrane</keyword>
<evidence type="ECO:0000313" key="4">
    <source>
        <dbReference type="EMBL" id="NLQ17931.1"/>
    </source>
</evidence>
<proteinExistence type="predicted"/>
<keyword evidence="2" id="KW-0732">Signal</keyword>
<dbReference type="InterPro" id="IPR006665">
    <property type="entry name" value="OmpA-like"/>
</dbReference>
<dbReference type="InterPro" id="IPR036737">
    <property type="entry name" value="OmpA-like_sf"/>
</dbReference>
<keyword evidence="5" id="KW-1185">Reference proteome</keyword>
<organism evidence="4 5">
    <name type="scientific">Marinomonas profundi</name>
    <dbReference type="NCBI Taxonomy" id="2726122"/>
    <lineage>
        <taxon>Bacteria</taxon>
        <taxon>Pseudomonadati</taxon>
        <taxon>Pseudomonadota</taxon>
        <taxon>Gammaproteobacteria</taxon>
        <taxon>Oceanospirillales</taxon>
        <taxon>Oceanospirillaceae</taxon>
        <taxon>Marinomonas</taxon>
    </lineage>
</organism>
<dbReference type="AlphaFoldDB" id="A0A847R276"/>
<feature type="domain" description="OmpA-like" evidence="3">
    <location>
        <begin position="72"/>
        <end position="196"/>
    </location>
</feature>
<feature type="signal peptide" evidence="2">
    <location>
        <begin position="1"/>
        <end position="32"/>
    </location>
</feature>
<evidence type="ECO:0000256" key="1">
    <source>
        <dbReference type="PROSITE-ProRule" id="PRU00473"/>
    </source>
</evidence>
<comment type="caution">
    <text evidence="4">The sequence shown here is derived from an EMBL/GenBank/DDBJ whole genome shotgun (WGS) entry which is preliminary data.</text>
</comment>
<accession>A0A847R276</accession>
<dbReference type="PROSITE" id="PS51123">
    <property type="entry name" value="OMPA_2"/>
    <property type="match status" value="1"/>
</dbReference>
<dbReference type="Proteomes" id="UP000586067">
    <property type="component" value="Unassembled WGS sequence"/>
</dbReference>
<reference evidence="4 5" key="1">
    <citation type="submission" date="2020-04" db="EMBL/GenBank/DDBJ databases">
        <title>Marinomonas sp. M1K-6 isolated from the deep seawater of the Mariana Trench.</title>
        <authorList>
            <person name="Li Y."/>
        </authorList>
    </citation>
    <scope>NUCLEOTIDE SEQUENCE [LARGE SCALE GENOMIC DNA]</scope>
    <source>
        <strain evidence="4 5">M1K-6</strain>
    </source>
</reference>
<dbReference type="CDD" id="cd07185">
    <property type="entry name" value="OmpA_C-like"/>
    <property type="match status" value="1"/>
</dbReference>
<name>A0A847R276_9GAMM</name>
<dbReference type="Gene3D" id="3.30.1330.60">
    <property type="entry name" value="OmpA-like domain"/>
    <property type="match status" value="1"/>
</dbReference>
<dbReference type="RefSeq" id="WP_168825206.1">
    <property type="nucleotide sequence ID" value="NZ_CP073013.1"/>
</dbReference>
<dbReference type="Pfam" id="PF00691">
    <property type="entry name" value="OmpA"/>
    <property type="match status" value="1"/>
</dbReference>
<dbReference type="GO" id="GO:0016020">
    <property type="term" value="C:membrane"/>
    <property type="evidence" value="ECO:0007669"/>
    <property type="project" value="UniProtKB-UniRule"/>
</dbReference>
<feature type="chain" id="PRO_5032621465" evidence="2">
    <location>
        <begin position="33"/>
        <end position="202"/>
    </location>
</feature>
<dbReference type="EMBL" id="JABAEK010000008">
    <property type="protein sequence ID" value="NLQ17931.1"/>
    <property type="molecule type" value="Genomic_DNA"/>
</dbReference>
<protein>
    <submittedName>
        <fullName evidence="4">OmpA family protein</fullName>
    </submittedName>
</protein>
<dbReference type="SUPFAM" id="SSF103088">
    <property type="entry name" value="OmpA-like"/>
    <property type="match status" value="1"/>
</dbReference>
<evidence type="ECO:0000256" key="2">
    <source>
        <dbReference type="SAM" id="SignalP"/>
    </source>
</evidence>
<gene>
    <name evidence="4" type="ORF">HGG82_09855</name>
</gene>
<sequence>MITSVLLYRAVFAIAVAAFVSGCVNTAPQSTAAPLDCDDRYTRCAVQSEQGSKGKALTIPQQNTSSSDDVSVPAIVPPSITPVLFDFDSAKTTHLELSEAVAFLIMYPEARLTLHGFTDPVGREDYNRALSYQRAAYVRERLLMVGVSSSQISLKAHGENDFIVAELAADQILSRDDLIEQYAPNRRVEFAFTHPDTMAQAY</sequence>